<keyword evidence="2" id="KW-1185">Reference proteome</keyword>
<dbReference type="InterPro" id="IPR003772">
    <property type="entry name" value="YceD"/>
</dbReference>
<sequence length="179" mass="20145">MLSLNLASVRPQVQSDVPFHFEAAALPLLPAGYHFVDGLKVSGIFRVAQYEMQMLGHMSGHLVVPCDRCLTPVHINVQADIDENLVYALDIPNVIKPGEEMGDLEERYWIYDKTMYDFEPLLVNTLLQTLPVTVLCREDCKGLCPKCGQNLNLGDCQCETIEIDPRWAKLAQLRDGEVE</sequence>
<evidence type="ECO:0008006" key="3">
    <source>
        <dbReference type="Google" id="ProtNLM"/>
    </source>
</evidence>
<evidence type="ECO:0000313" key="2">
    <source>
        <dbReference type="Proteomes" id="UP000198995"/>
    </source>
</evidence>
<dbReference type="Proteomes" id="UP000198995">
    <property type="component" value="Unassembled WGS sequence"/>
</dbReference>
<evidence type="ECO:0000313" key="1">
    <source>
        <dbReference type="EMBL" id="SDD12487.1"/>
    </source>
</evidence>
<proteinExistence type="predicted"/>
<dbReference type="AlphaFoldDB" id="A0A1G6S8P4"/>
<dbReference type="PANTHER" id="PTHR34374:SF1">
    <property type="entry name" value="LARGE RIBOSOMAL RNA SUBUNIT ACCUMULATION PROTEIN YCED HOMOLOG 1, CHLOROPLASTIC"/>
    <property type="match status" value="1"/>
</dbReference>
<gene>
    <name evidence="1" type="ORF">SAMN04489866_101246</name>
</gene>
<organism evidence="1 2">
    <name type="scientific">Peptococcus niger</name>
    <dbReference type="NCBI Taxonomy" id="2741"/>
    <lineage>
        <taxon>Bacteria</taxon>
        <taxon>Bacillati</taxon>
        <taxon>Bacillota</taxon>
        <taxon>Clostridia</taxon>
        <taxon>Eubacteriales</taxon>
        <taxon>Peptococcaceae</taxon>
        <taxon>Peptococcus</taxon>
    </lineage>
</organism>
<dbReference type="RefSeq" id="WP_200781851.1">
    <property type="nucleotide sequence ID" value="NZ_FNAF01000001.1"/>
</dbReference>
<dbReference type="STRING" id="2741.SAMN04489866_101246"/>
<reference evidence="1 2" key="1">
    <citation type="submission" date="2016-10" db="EMBL/GenBank/DDBJ databases">
        <authorList>
            <person name="de Groot N.N."/>
        </authorList>
    </citation>
    <scope>NUCLEOTIDE SEQUENCE [LARGE SCALE GENOMIC DNA]</scope>
    <source>
        <strain evidence="1 2">DSM 20475</strain>
    </source>
</reference>
<name>A0A1G6S8P4_PEPNI</name>
<dbReference type="EMBL" id="FNAF01000001">
    <property type="protein sequence ID" value="SDD12487.1"/>
    <property type="molecule type" value="Genomic_DNA"/>
</dbReference>
<dbReference type="Pfam" id="PF02620">
    <property type="entry name" value="YceD"/>
    <property type="match status" value="1"/>
</dbReference>
<accession>A0A1G6S8P4</accession>
<protein>
    <recommendedName>
        <fullName evidence="3">DUF177 domain-containing protein</fullName>
    </recommendedName>
</protein>
<dbReference type="PANTHER" id="PTHR34374">
    <property type="entry name" value="LARGE RIBOSOMAL RNA SUBUNIT ACCUMULATION PROTEIN YCED HOMOLOG 1, CHLOROPLASTIC"/>
    <property type="match status" value="1"/>
</dbReference>